<comment type="similarity">
    <text evidence="1">Belongs to the LysR transcriptional regulatory family.</text>
</comment>
<dbReference type="Pfam" id="PF03466">
    <property type="entry name" value="LysR_substrate"/>
    <property type="match status" value="1"/>
</dbReference>
<sequence length="316" mass="35241">MKLNQLEMLIHLAEVGSVQAVAERMHRTQAAVSMALKNLEQEAGFKLFDRSGYRLALTQRGQQFLRQASEVIRQNQRLQSLTQQLRTGAEPQLRISYDYTCAPAVLFPALQQLQQTFPATELLLSGDSQLRSLRKIRDGEAELALCPWLPVFRQHGDFETVRVRPFELLIVVAPALLQQAGLVELAASHPAAIKVSRQDLLDLPMLIPQNQDVGIDLDIILRMPGQQRIRVNDSITQRELLLAGMGWGIIPGDLVGDAIAQQMLRPIDIPGFINQVNLEVHMVRSAERLAGPAERLIWQYFAGAHGDTSSDASGEY</sequence>
<dbReference type="PANTHER" id="PTHR30126">
    <property type="entry name" value="HTH-TYPE TRANSCRIPTIONAL REGULATOR"/>
    <property type="match status" value="1"/>
</dbReference>
<dbReference type="OrthoDB" id="9786526at2"/>
<evidence type="ECO:0000256" key="2">
    <source>
        <dbReference type="ARBA" id="ARBA00023015"/>
    </source>
</evidence>
<dbReference type="Gene3D" id="3.40.190.290">
    <property type="match status" value="1"/>
</dbReference>
<dbReference type="RefSeq" id="WP_110075921.1">
    <property type="nucleotide sequence ID" value="NZ_QGTT01000007.1"/>
</dbReference>
<dbReference type="Proteomes" id="UP000246964">
    <property type="component" value="Unassembled WGS sequence"/>
</dbReference>
<dbReference type="InterPro" id="IPR036390">
    <property type="entry name" value="WH_DNA-bd_sf"/>
</dbReference>
<dbReference type="GO" id="GO:0000976">
    <property type="term" value="F:transcription cis-regulatory region binding"/>
    <property type="evidence" value="ECO:0007669"/>
    <property type="project" value="TreeGrafter"/>
</dbReference>
<gene>
    <name evidence="6" type="ORF">DET45_1072</name>
</gene>
<protein>
    <submittedName>
        <fullName evidence="6">LysR family transcriptional regulator</fullName>
    </submittedName>
</protein>
<dbReference type="Gene3D" id="1.10.10.10">
    <property type="entry name" value="Winged helix-like DNA-binding domain superfamily/Winged helix DNA-binding domain"/>
    <property type="match status" value="1"/>
</dbReference>
<keyword evidence="3" id="KW-0238">DNA-binding</keyword>
<reference evidence="6 7" key="1">
    <citation type="submission" date="2018-05" db="EMBL/GenBank/DDBJ databases">
        <title>Freshwater and sediment microbial communities from various areas in North America, analyzing microbe dynamics in response to fracking.</title>
        <authorList>
            <person name="Lamendella R."/>
        </authorList>
    </citation>
    <scope>NUCLEOTIDE SEQUENCE [LARGE SCALE GENOMIC DNA]</scope>
    <source>
        <strain evidence="6 7">125B1</strain>
    </source>
</reference>
<dbReference type="CDD" id="cd05466">
    <property type="entry name" value="PBP2_LTTR_substrate"/>
    <property type="match status" value="1"/>
</dbReference>
<keyword evidence="2" id="KW-0805">Transcription regulation</keyword>
<keyword evidence="7" id="KW-1185">Reference proteome</keyword>
<dbReference type="SUPFAM" id="SSF46785">
    <property type="entry name" value="Winged helix' DNA-binding domain"/>
    <property type="match status" value="1"/>
</dbReference>
<name>A0A317Q8R9_9GAMM</name>
<dbReference type="SUPFAM" id="SSF53850">
    <property type="entry name" value="Periplasmic binding protein-like II"/>
    <property type="match status" value="1"/>
</dbReference>
<evidence type="ECO:0000313" key="6">
    <source>
        <dbReference type="EMBL" id="PWW12973.1"/>
    </source>
</evidence>
<evidence type="ECO:0000313" key="7">
    <source>
        <dbReference type="Proteomes" id="UP000246964"/>
    </source>
</evidence>
<keyword evidence="4" id="KW-0804">Transcription</keyword>
<dbReference type="PROSITE" id="PS50931">
    <property type="entry name" value="HTH_LYSR"/>
    <property type="match status" value="1"/>
</dbReference>
<dbReference type="InterPro" id="IPR036388">
    <property type="entry name" value="WH-like_DNA-bd_sf"/>
</dbReference>
<dbReference type="EMBL" id="QGTT01000007">
    <property type="protein sequence ID" value="PWW12973.1"/>
    <property type="molecule type" value="Genomic_DNA"/>
</dbReference>
<comment type="caution">
    <text evidence="6">The sequence shown here is derived from an EMBL/GenBank/DDBJ whole genome shotgun (WGS) entry which is preliminary data.</text>
</comment>
<dbReference type="InterPro" id="IPR000847">
    <property type="entry name" value="LysR_HTH_N"/>
</dbReference>
<organism evidence="6 7">
    <name type="scientific">Pseudidiomarina maritima</name>
    <dbReference type="NCBI Taxonomy" id="519453"/>
    <lineage>
        <taxon>Bacteria</taxon>
        <taxon>Pseudomonadati</taxon>
        <taxon>Pseudomonadota</taxon>
        <taxon>Gammaproteobacteria</taxon>
        <taxon>Alteromonadales</taxon>
        <taxon>Idiomarinaceae</taxon>
        <taxon>Pseudidiomarina</taxon>
    </lineage>
</organism>
<accession>A0A317Q8R9</accession>
<dbReference type="PANTHER" id="PTHR30126:SF91">
    <property type="entry name" value="LYSR FAMILY TRANSCRIPTIONAL REGULATOR"/>
    <property type="match status" value="1"/>
</dbReference>
<dbReference type="Pfam" id="PF00126">
    <property type="entry name" value="HTH_1"/>
    <property type="match status" value="1"/>
</dbReference>
<evidence type="ECO:0000259" key="5">
    <source>
        <dbReference type="PROSITE" id="PS50931"/>
    </source>
</evidence>
<proteinExistence type="inferred from homology"/>
<dbReference type="PRINTS" id="PR00039">
    <property type="entry name" value="HTHLYSR"/>
</dbReference>
<evidence type="ECO:0000256" key="3">
    <source>
        <dbReference type="ARBA" id="ARBA00023125"/>
    </source>
</evidence>
<evidence type="ECO:0000256" key="1">
    <source>
        <dbReference type="ARBA" id="ARBA00009437"/>
    </source>
</evidence>
<feature type="domain" description="HTH lysR-type" evidence="5">
    <location>
        <begin position="1"/>
        <end position="58"/>
    </location>
</feature>
<dbReference type="GO" id="GO:0003700">
    <property type="term" value="F:DNA-binding transcription factor activity"/>
    <property type="evidence" value="ECO:0007669"/>
    <property type="project" value="InterPro"/>
</dbReference>
<dbReference type="AlphaFoldDB" id="A0A317Q8R9"/>
<evidence type="ECO:0000256" key="4">
    <source>
        <dbReference type="ARBA" id="ARBA00023163"/>
    </source>
</evidence>
<dbReference type="InterPro" id="IPR005119">
    <property type="entry name" value="LysR_subst-bd"/>
</dbReference>